<comment type="similarity">
    <text evidence="2 13">Belongs to the SUA5 family.</text>
</comment>
<dbReference type="InterPro" id="IPR006070">
    <property type="entry name" value="Sua5-like_dom"/>
</dbReference>
<evidence type="ECO:0000256" key="3">
    <source>
        <dbReference type="ARBA" id="ARBA00012584"/>
    </source>
</evidence>
<dbReference type="Proteomes" id="UP000295758">
    <property type="component" value="Unassembled WGS sequence"/>
</dbReference>
<proteinExistence type="inferred from homology"/>
<feature type="binding site" evidence="14">
    <location>
        <position position="59"/>
    </location>
    <ligand>
        <name>ATP</name>
        <dbReference type="ChEBI" id="CHEBI:30616"/>
    </ligand>
</feature>
<evidence type="ECO:0000313" key="24">
    <source>
        <dbReference type="Proteomes" id="UP000199519"/>
    </source>
</evidence>
<keyword evidence="9 13" id="KW-0547">Nucleotide-binding</keyword>
<dbReference type="Pfam" id="PF01300">
    <property type="entry name" value="Sua5_yciO_yrdC"/>
    <property type="match status" value="1"/>
</dbReference>
<keyword evidence="8 13" id="KW-0548">Nucleotidyltransferase</keyword>
<dbReference type="GO" id="GO:0000049">
    <property type="term" value="F:tRNA binding"/>
    <property type="evidence" value="ECO:0007669"/>
    <property type="project" value="TreeGrafter"/>
</dbReference>
<evidence type="ECO:0000256" key="6">
    <source>
        <dbReference type="ARBA" id="ARBA00022679"/>
    </source>
</evidence>
<gene>
    <name evidence="20" type="ORF">BY453_103120</name>
    <name evidence="21" type="ORF">C7954_1098</name>
    <name evidence="16" type="ORF">SAMN04488597_102150</name>
    <name evidence="17" type="ORF">SAMN04488598_10858</name>
    <name evidence="19" type="ORF">SAMN04515652_10676</name>
    <name evidence="18" type="ORF">SAMN04515654_10672</name>
</gene>
<comment type="subcellular location">
    <subcellularLocation>
        <location evidence="1 13">Cytoplasm</location>
    </subcellularLocation>
</comment>
<dbReference type="AlphaFoldDB" id="A0A1G6J179"/>
<keyword evidence="10 13" id="KW-0067">ATP-binding</keyword>
<dbReference type="PROSITE" id="PS51163">
    <property type="entry name" value="YRDC"/>
    <property type="match status" value="1"/>
</dbReference>
<evidence type="ECO:0000313" key="19">
    <source>
        <dbReference type="EMBL" id="SES79717.1"/>
    </source>
</evidence>
<feature type="binding site" evidence="14">
    <location>
        <position position="91"/>
    </location>
    <ligand>
        <name>L-threonine</name>
        <dbReference type="ChEBI" id="CHEBI:57926"/>
    </ligand>
</feature>
<evidence type="ECO:0000313" key="22">
    <source>
        <dbReference type="Proteomes" id="UP000198612"/>
    </source>
</evidence>
<dbReference type="GO" id="GO:0061710">
    <property type="term" value="F:L-threonylcarbamoyladenylate synthase"/>
    <property type="evidence" value="ECO:0007669"/>
    <property type="project" value="UniProtKB-EC"/>
</dbReference>
<evidence type="ECO:0000256" key="11">
    <source>
        <dbReference type="ARBA" id="ARBA00029774"/>
    </source>
</evidence>
<keyword evidence="6 13" id="KW-0808">Transferase</keyword>
<feature type="binding site" evidence="14">
    <location>
        <position position="206"/>
    </location>
    <ligand>
        <name>L-threonine</name>
        <dbReference type="ChEBI" id="CHEBI:57926"/>
    </ligand>
</feature>
<keyword evidence="24" id="KW-1185">Reference proteome</keyword>
<dbReference type="NCBIfam" id="TIGR00057">
    <property type="entry name" value="L-threonylcarbamoyladenylate synthase"/>
    <property type="match status" value="1"/>
</dbReference>
<evidence type="ECO:0000313" key="25">
    <source>
        <dbReference type="Proteomes" id="UP000295472"/>
    </source>
</evidence>
<evidence type="ECO:0000256" key="13">
    <source>
        <dbReference type="PIRNR" id="PIRNR004930"/>
    </source>
</evidence>
<feature type="binding site" evidence="14">
    <location>
        <position position="142"/>
    </location>
    <ligand>
        <name>L-threonine</name>
        <dbReference type="ChEBI" id="CHEBI:57926"/>
    </ligand>
</feature>
<feature type="binding site" evidence="14">
    <location>
        <position position="166"/>
    </location>
    <ligand>
        <name>L-threonine</name>
        <dbReference type="ChEBI" id="CHEBI:57926"/>
    </ligand>
</feature>
<evidence type="ECO:0000259" key="15">
    <source>
        <dbReference type="PROSITE" id="PS51163"/>
    </source>
</evidence>
<evidence type="ECO:0000256" key="8">
    <source>
        <dbReference type="ARBA" id="ARBA00022695"/>
    </source>
</evidence>
<dbReference type="EMBL" id="SOAA01000003">
    <property type="protein sequence ID" value="TDS33960.1"/>
    <property type="molecule type" value="Genomic_DNA"/>
</dbReference>
<reference evidence="21 25" key="4">
    <citation type="submission" date="2019-03" db="EMBL/GenBank/DDBJ databases">
        <title>Subsurface microbial communities from deep shales in Ohio and West Virginia, USA.</title>
        <authorList>
            <person name="Wrighton K."/>
        </authorList>
    </citation>
    <scope>NUCLEOTIDE SEQUENCE [LARGE SCALE GENOMIC DNA]</scope>
    <source>
        <strain evidence="21 25">DSMZ 11287</strain>
    </source>
</reference>
<dbReference type="InterPro" id="IPR010923">
    <property type="entry name" value="T(6)A37_SUA5"/>
</dbReference>
<dbReference type="EC" id="2.7.7.87" evidence="3 13"/>
<feature type="binding site" evidence="14">
    <location>
        <position position="220"/>
    </location>
    <ligand>
        <name>ATP</name>
        <dbReference type="ChEBI" id="CHEBI:30616"/>
    </ligand>
</feature>
<sequence length="377" mass="41748">MQFKTVIKKTEYQAELEVGSIKLLALDSFFLEKLKQDAAVAEAAEFLQKGEVVGLPTETVYGLAADALNPKAVRKIFQAKGRPQDNPLIVHIAKKIQLQQLINEDISEKAEKLMSKFWPGPLTIIFSKNKIVPSETSAGLETIAVRMPAHPLILAVIEKTGLPLAAPSANTSGFPSPTRARHVYNDLKGKIPLILDGGSCQVGVESTVIDIRSKQVKVLRPGGISREELSQYLGEEVILASDLKDKKVLSPGMKYRHYAPQKKLYIFNFTDKNYVLKQALKKAEIKKVAIITARESKFEAEELADKKIEILKVFSHDQPEELAQKLFHLLRKLDADDSIAEIYIEELNSEGIAEAVMNRVYKAAAAEKYSQPGGGDN</sequence>
<reference evidence="22 24" key="1">
    <citation type="submission" date="2016-10" db="EMBL/GenBank/DDBJ databases">
        <authorList>
            <person name="Varghese N."/>
            <person name="Submissions S."/>
        </authorList>
    </citation>
    <scope>NUCLEOTIDE SEQUENCE [LARGE SCALE GENOMIC DNA]</scope>
    <source>
        <strain evidence="16 27">WG10</strain>
        <strain evidence="17 24">WG2</strain>
        <strain evidence="19 22">WG5</strain>
    </source>
</reference>
<dbReference type="EMBL" id="FNBJ01000008">
    <property type="protein sequence ID" value="SDF23583.1"/>
    <property type="molecule type" value="Genomic_DNA"/>
</dbReference>
<dbReference type="OrthoDB" id="9814580at2"/>
<dbReference type="STRING" id="54121.SAMN04515653_10872"/>
<evidence type="ECO:0000256" key="12">
    <source>
        <dbReference type="ARBA" id="ARBA00048366"/>
    </source>
</evidence>
<evidence type="ECO:0000256" key="1">
    <source>
        <dbReference type="ARBA" id="ARBA00004496"/>
    </source>
</evidence>
<evidence type="ECO:0000256" key="4">
    <source>
        <dbReference type="ARBA" id="ARBA00015492"/>
    </source>
</evidence>
<feature type="binding site" evidence="14">
    <location>
        <position position="146"/>
    </location>
    <ligand>
        <name>L-threonine</name>
        <dbReference type="ChEBI" id="CHEBI:57926"/>
    </ligand>
</feature>
<dbReference type="EMBL" id="FMYT01000002">
    <property type="protein sequence ID" value="SDC12574.1"/>
    <property type="molecule type" value="Genomic_DNA"/>
</dbReference>
<dbReference type="EMBL" id="FNEH01000006">
    <property type="protein sequence ID" value="SDI43943.1"/>
    <property type="molecule type" value="Genomic_DNA"/>
</dbReference>
<evidence type="ECO:0000313" key="27">
    <source>
        <dbReference type="Proteomes" id="UP000324896"/>
    </source>
</evidence>
<comment type="function">
    <text evidence="13">Required for the formation of a threonylcarbamoyl group on adenosine at position 37 (t(6)A37) in tRNAs that read codons beginning with adenine.</text>
</comment>
<dbReference type="GeneID" id="57012330"/>
<dbReference type="Proteomes" id="UP000324896">
    <property type="component" value="Unassembled WGS sequence"/>
</dbReference>
<dbReference type="EMBL" id="FOHG01000006">
    <property type="protein sequence ID" value="SES79717.1"/>
    <property type="molecule type" value="Genomic_DNA"/>
</dbReference>
<organism evidence="16 27">
    <name type="scientific">Halanaerobium congolense</name>
    <dbReference type="NCBI Taxonomy" id="54121"/>
    <lineage>
        <taxon>Bacteria</taxon>
        <taxon>Bacillati</taxon>
        <taxon>Bacillota</taxon>
        <taxon>Clostridia</taxon>
        <taxon>Halanaerobiales</taxon>
        <taxon>Halanaerobiaceae</taxon>
        <taxon>Halanaerobium</taxon>
    </lineage>
</organism>
<evidence type="ECO:0000313" key="23">
    <source>
        <dbReference type="Proteomes" id="UP000198945"/>
    </source>
</evidence>
<evidence type="ECO:0000256" key="14">
    <source>
        <dbReference type="PIRSR" id="PIRSR004930-1"/>
    </source>
</evidence>
<dbReference type="EMBL" id="SOEF01000009">
    <property type="protein sequence ID" value="TDX45212.1"/>
    <property type="molecule type" value="Genomic_DNA"/>
</dbReference>
<dbReference type="RefSeq" id="WP_081374552.1">
    <property type="nucleotide sequence ID" value="NZ_FMYT01000002.1"/>
</dbReference>
<accession>A0A1G6J179</accession>
<dbReference type="InterPro" id="IPR017945">
    <property type="entry name" value="DHBP_synth_RibB-like_a/b_dom"/>
</dbReference>
<evidence type="ECO:0000256" key="2">
    <source>
        <dbReference type="ARBA" id="ARBA00007663"/>
    </source>
</evidence>
<evidence type="ECO:0000256" key="5">
    <source>
        <dbReference type="ARBA" id="ARBA00022490"/>
    </source>
</evidence>
<dbReference type="FunFam" id="3.90.870.10:FF:000008">
    <property type="entry name" value="Threonylcarbamoyl-AMP synthase"/>
    <property type="match status" value="1"/>
</dbReference>
<feature type="binding site" evidence="14">
    <location>
        <position position="82"/>
    </location>
    <ligand>
        <name>ATP</name>
        <dbReference type="ChEBI" id="CHEBI:30616"/>
    </ligand>
</feature>
<dbReference type="PIRSF" id="PIRSF004930">
    <property type="entry name" value="Tln_factor_SUA5"/>
    <property type="match status" value="1"/>
</dbReference>
<comment type="catalytic activity">
    <reaction evidence="12 13">
        <text>L-threonine + hydrogencarbonate + ATP = L-threonylcarbamoyladenylate + diphosphate + H2O</text>
        <dbReference type="Rhea" id="RHEA:36407"/>
        <dbReference type="ChEBI" id="CHEBI:15377"/>
        <dbReference type="ChEBI" id="CHEBI:17544"/>
        <dbReference type="ChEBI" id="CHEBI:30616"/>
        <dbReference type="ChEBI" id="CHEBI:33019"/>
        <dbReference type="ChEBI" id="CHEBI:57926"/>
        <dbReference type="ChEBI" id="CHEBI:73682"/>
        <dbReference type="EC" id="2.7.7.87"/>
    </reaction>
</comment>
<dbReference type="GO" id="GO:0003725">
    <property type="term" value="F:double-stranded RNA binding"/>
    <property type="evidence" value="ECO:0007669"/>
    <property type="project" value="UniProtKB-UniRule"/>
</dbReference>
<dbReference type="Proteomes" id="UP000198945">
    <property type="component" value="Unassembled WGS sequence"/>
</dbReference>
<feature type="binding site" evidence="14">
    <location>
        <position position="258"/>
    </location>
    <ligand>
        <name>ATP</name>
        <dbReference type="ChEBI" id="CHEBI:30616"/>
    </ligand>
</feature>
<feature type="binding site" evidence="14">
    <location>
        <position position="86"/>
    </location>
    <ligand>
        <name>ATP</name>
        <dbReference type="ChEBI" id="CHEBI:30616"/>
    </ligand>
</feature>
<evidence type="ECO:0000313" key="17">
    <source>
        <dbReference type="EMBL" id="SDF23583.1"/>
    </source>
</evidence>
<dbReference type="InterPro" id="IPR038385">
    <property type="entry name" value="Sua5/YwlC_C"/>
</dbReference>
<reference evidence="20 26" key="3">
    <citation type="submission" date="2019-03" db="EMBL/GenBank/DDBJ databases">
        <title>Deep subsurface shale carbon reservoir microbial communities from Ohio and West Virginia, USA.</title>
        <authorList>
            <person name="Wrighton K."/>
        </authorList>
    </citation>
    <scope>NUCLEOTIDE SEQUENCE [LARGE SCALE GENOMIC DNA]</scope>
    <source>
        <strain evidence="20 26">UTICA-S4D12</strain>
    </source>
</reference>
<dbReference type="Proteomes" id="UP000199519">
    <property type="component" value="Unassembled WGS sequence"/>
</dbReference>
<keyword evidence="5 13" id="KW-0963">Cytoplasm</keyword>
<dbReference type="InterPro" id="IPR050156">
    <property type="entry name" value="TC-AMP_synthase_SUA5"/>
</dbReference>
<evidence type="ECO:0000313" key="20">
    <source>
        <dbReference type="EMBL" id="TDS33960.1"/>
    </source>
</evidence>
<evidence type="ECO:0000313" key="18">
    <source>
        <dbReference type="EMBL" id="SDI43943.1"/>
    </source>
</evidence>
<feature type="binding site" evidence="14">
    <location>
        <position position="176"/>
    </location>
    <ligand>
        <name>ATP</name>
        <dbReference type="ChEBI" id="CHEBI:30616"/>
    </ligand>
</feature>
<dbReference type="Pfam" id="PF03481">
    <property type="entry name" value="Sua5_C"/>
    <property type="match status" value="1"/>
</dbReference>
<name>A0A1G6J179_9FIRM</name>
<dbReference type="GO" id="GO:0008033">
    <property type="term" value="P:tRNA processing"/>
    <property type="evidence" value="ECO:0007669"/>
    <property type="project" value="UniProtKB-KW"/>
</dbReference>
<dbReference type="Gene3D" id="3.90.870.10">
    <property type="entry name" value="DHBP synthase"/>
    <property type="match status" value="1"/>
</dbReference>
<dbReference type="GO" id="GO:0005737">
    <property type="term" value="C:cytoplasm"/>
    <property type="evidence" value="ECO:0007669"/>
    <property type="project" value="UniProtKB-SubCell"/>
</dbReference>
<evidence type="ECO:0000256" key="9">
    <source>
        <dbReference type="ARBA" id="ARBA00022741"/>
    </source>
</evidence>
<dbReference type="Proteomes" id="UP000198612">
    <property type="component" value="Unassembled WGS sequence"/>
</dbReference>
<dbReference type="GO" id="GO:0005524">
    <property type="term" value="F:ATP binding"/>
    <property type="evidence" value="ECO:0007669"/>
    <property type="project" value="UniProtKB-UniRule"/>
</dbReference>
<evidence type="ECO:0000256" key="10">
    <source>
        <dbReference type="ARBA" id="ARBA00022840"/>
    </source>
</evidence>
<dbReference type="InterPro" id="IPR005145">
    <property type="entry name" value="Sua5_C"/>
</dbReference>
<dbReference type="Gene3D" id="3.40.50.11030">
    <property type="entry name" value="Threonylcarbamoyl-AMP synthase, C-terminal domain"/>
    <property type="match status" value="1"/>
</dbReference>
<evidence type="ECO:0000313" key="21">
    <source>
        <dbReference type="EMBL" id="TDX45212.1"/>
    </source>
</evidence>
<dbReference type="Proteomes" id="UP000295472">
    <property type="component" value="Unassembled WGS sequence"/>
</dbReference>
<feature type="binding site" evidence="14">
    <location>
        <position position="168"/>
    </location>
    <ligand>
        <name>ATP</name>
        <dbReference type="ChEBI" id="CHEBI:30616"/>
    </ligand>
</feature>
<reference evidence="18 23" key="2">
    <citation type="submission" date="2016-10" db="EMBL/GenBank/DDBJ databases">
        <authorList>
            <person name="de Groot N.N."/>
        </authorList>
    </citation>
    <scope>NUCLEOTIDE SEQUENCE [LARGE SCALE GENOMIC DNA]</scope>
    <source>
        <strain evidence="18 23">WG7</strain>
    </source>
</reference>
<dbReference type="PANTHER" id="PTHR17490">
    <property type="entry name" value="SUA5"/>
    <property type="match status" value="1"/>
</dbReference>
<dbReference type="SUPFAM" id="SSF55821">
    <property type="entry name" value="YrdC/RibB"/>
    <property type="match status" value="1"/>
</dbReference>
<evidence type="ECO:0000313" key="16">
    <source>
        <dbReference type="EMBL" id="SDC12574.1"/>
    </source>
</evidence>
<protein>
    <recommendedName>
        <fullName evidence="4 13">Threonylcarbamoyl-AMP synthase</fullName>
        <shortName evidence="13">TC-AMP synthase</shortName>
        <ecNumber evidence="3 13">2.7.7.87</ecNumber>
    </recommendedName>
    <alternativeName>
        <fullName evidence="11 13">L-threonylcarbamoyladenylate synthase</fullName>
    </alternativeName>
</protein>
<evidence type="ECO:0000313" key="26">
    <source>
        <dbReference type="Proteomes" id="UP000295758"/>
    </source>
</evidence>
<dbReference type="PANTHER" id="PTHR17490:SF16">
    <property type="entry name" value="THREONYLCARBAMOYL-AMP SYNTHASE"/>
    <property type="match status" value="1"/>
</dbReference>
<feature type="domain" description="YrdC-like" evidence="15">
    <location>
        <begin position="37"/>
        <end position="224"/>
    </location>
</feature>
<dbReference type="GO" id="GO:0006450">
    <property type="term" value="P:regulation of translational fidelity"/>
    <property type="evidence" value="ECO:0007669"/>
    <property type="project" value="TreeGrafter"/>
</dbReference>
<keyword evidence="7 13" id="KW-0819">tRNA processing</keyword>
<evidence type="ECO:0000256" key="7">
    <source>
        <dbReference type="ARBA" id="ARBA00022694"/>
    </source>
</evidence>